<comment type="caution">
    <text evidence="3">The sequence shown here is derived from an EMBL/GenBank/DDBJ whole genome shotgun (WGS) entry which is preliminary data.</text>
</comment>
<dbReference type="InterPro" id="IPR011990">
    <property type="entry name" value="TPR-like_helical_dom_sf"/>
</dbReference>
<name>A0ABP0MW69_9DINO</name>
<organism evidence="3 4">
    <name type="scientific">Durusdinium trenchii</name>
    <dbReference type="NCBI Taxonomy" id="1381693"/>
    <lineage>
        <taxon>Eukaryota</taxon>
        <taxon>Sar</taxon>
        <taxon>Alveolata</taxon>
        <taxon>Dinophyceae</taxon>
        <taxon>Suessiales</taxon>
        <taxon>Symbiodiniaceae</taxon>
        <taxon>Durusdinium</taxon>
    </lineage>
</organism>
<dbReference type="Gene3D" id="1.10.720.30">
    <property type="entry name" value="SAP domain"/>
    <property type="match status" value="1"/>
</dbReference>
<evidence type="ECO:0000313" key="3">
    <source>
        <dbReference type="EMBL" id="CAK9055756.1"/>
    </source>
</evidence>
<dbReference type="Proteomes" id="UP001642464">
    <property type="component" value="Unassembled WGS sequence"/>
</dbReference>
<feature type="compositionally biased region" description="Basic and acidic residues" evidence="1">
    <location>
        <begin position="1307"/>
        <end position="1350"/>
    </location>
</feature>
<feature type="region of interest" description="Disordered" evidence="1">
    <location>
        <begin position="205"/>
        <end position="234"/>
    </location>
</feature>
<feature type="region of interest" description="Disordered" evidence="1">
    <location>
        <begin position="488"/>
        <end position="510"/>
    </location>
</feature>
<feature type="chain" id="PRO_5046610399" evidence="2">
    <location>
        <begin position="19"/>
        <end position="1406"/>
    </location>
</feature>
<keyword evidence="4" id="KW-1185">Reference proteome</keyword>
<evidence type="ECO:0000313" key="4">
    <source>
        <dbReference type="Proteomes" id="UP001642464"/>
    </source>
</evidence>
<feature type="region of interest" description="Disordered" evidence="1">
    <location>
        <begin position="1307"/>
        <end position="1370"/>
    </location>
</feature>
<feature type="compositionally biased region" description="Basic and acidic residues" evidence="1">
    <location>
        <begin position="499"/>
        <end position="510"/>
    </location>
</feature>
<dbReference type="InterPro" id="IPR036361">
    <property type="entry name" value="SAP_dom_sf"/>
</dbReference>
<accession>A0ABP0MW69</accession>
<keyword evidence="2" id="KW-0732">Signal</keyword>
<reference evidence="3 4" key="1">
    <citation type="submission" date="2024-02" db="EMBL/GenBank/DDBJ databases">
        <authorList>
            <person name="Chen Y."/>
            <person name="Shah S."/>
            <person name="Dougan E. K."/>
            <person name="Thang M."/>
            <person name="Chan C."/>
        </authorList>
    </citation>
    <scope>NUCLEOTIDE SEQUENCE [LARGE SCALE GENOMIC DNA]</scope>
</reference>
<dbReference type="Gene3D" id="1.25.40.10">
    <property type="entry name" value="Tetratricopeptide repeat domain"/>
    <property type="match status" value="2"/>
</dbReference>
<dbReference type="SUPFAM" id="SSF81901">
    <property type="entry name" value="HCP-like"/>
    <property type="match status" value="1"/>
</dbReference>
<proteinExistence type="predicted"/>
<dbReference type="EMBL" id="CAXAMM010024669">
    <property type="protein sequence ID" value="CAK9055756.1"/>
    <property type="molecule type" value="Genomic_DNA"/>
</dbReference>
<evidence type="ECO:0000256" key="1">
    <source>
        <dbReference type="SAM" id="MobiDB-lite"/>
    </source>
</evidence>
<protein>
    <submittedName>
        <fullName evidence="3">Uncharacterized protein</fullName>
    </submittedName>
</protein>
<evidence type="ECO:0000256" key="2">
    <source>
        <dbReference type="SAM" id="SignalP"/>
    </source>
</evidence>
<gene>
    <name evidence="3" type="ORF">SCF082_LOCUS30106</name>
</gene>
<feature type="signal peptide" evidence="2">
    <location>
        <begin position="1"/>
        <end position="18"/>
    </location>
</feature>
<sequence length="1406" mass="152603">MFGRRLLLVILHCFPGAAVDPGAKVWVDLEDLARGAGNTQVLTRSYWQDQLDALHALHPHSEISAAIAWLYLFGLAGESGSSEALVDRDVDRAVEIAREGAFQSKCGRCFSLLGFLLAVGFPPLLGAAHLTEDSAGMPRLVFLGDVLSDLSIYAARLPRDIGAPDPAAAAYTIASQQGDAIGLLATSYLSQTGLIHLDTYRAPSPNRASSMISRPPHPRRGDADKNGDPRSAVRARDTDLARSLGHLASEVLQNLQNTSGRSWGALPGPLSGRSTDRSDVAFVELVLADVANARAADLARAATLLEGNPEMSQHLPEIARQHANVPELISSAAEKGDRRSALRAAVDFLQSNKTEQAKPLLEAVSQAEDSEEAMRAMAQYYLVRFVDQNESSQEEARRLAWPHLLQAADLGRQDAQLLVAHAHVSPNDFAALEDELDQNTTSAREAQRRYRQLVGGQGQGQGEQGRPKGNLSEVQTFAAYNLGVLSLHSHDGPTGPSGGHEEPRDTGGTRSEAHEMFQQVALSQSHIVRLVLALERRAAQLGDLHGALLLAMLLSDMGHVLGHMDAAHLWDQWSHLRPPHLRTLNEDEVDKEEEVHPCDLHGWWKTATADLLDQNVTTLFAARVLGGGFEMFNVSDDQTTLAHLSGLEGEMTMPRATGDFQHLHSFLRHVSDSNFLNRKWHTTHDAFPGGAPVPVALQPPGAVPHLVEFHHQRGKLSVDESCRVASVDGMYVNWTFHRLEPQRMGEKTQESISIDTEIAISLGGDESTSYLVEPNAFLHCWVRPERYYVALQAALDAPPPRPSQGTWEEEIMSLTTSNDCPCYGGFACRRGDGACEQLAKQSAGSGEELLACRPGSTFCREVPADIEPARSNFAAAPDVCGFYFYRRAAADGHLDAMHVLSHAYSNGHRGAPKDAAEAFAWSAAAAARGDLRGRFDVAYSLEFGLGTVADPERASQMYREILTDQGWDGDSMVGKAAASFLSLLASSGRYASALRSAHLRSDLRRNARLEEAPSKGGVVLCGALFSHRFAARGVSPVQVAYADTRKRRRQSLVSVPKGARSVHVQKVLQAFADGVLGCEDAGGWAVELRTGFAGPLVPGAKRPKGALAVSRDIERRVVEAGGNTEGVMVVSLSWASADDLDLHVVLPGGEEISYKRKKAAGGELDVDMCVQGRHSGKCAERPVENVVFDYEPPAGRYKIFVQNFNYHLNTLPENMQVARMQEGIKTSKEERELRLSQNRPVLFDLLVKVHGVKKLFEGLCTPTGKTLASSDVRVIEFDYDPQEESFTTDFEASPSPECTQYTEKLKLAAPEKRRSLPGRDAKVTSVEQKNRDRGGKGAGKTDGKGRDAKRSAALQAVRSAPESLSSKPASALRSLLADLGTACKGCTEKGDLVERLLDVAGVRQEL</sequence>
<feature type="compositionally biased region" description="Basic and acidic residues" evidence="1">
    <location>
        <begin position="219"/>
        <end position="228"/>
    </location>
</feature>